<accession>F0Y7K2</accession>
<dbReference type="GO" id="GO:0019888">
    <property type="term" value="F:protein phosphatase regulator activity"/>
    <property type="evidence" value="ECO:0007669"/>
    <property type="project" value="TreeGrafter"/>
</dbReference>
<dbReference type="PROSITE" id="PS50222">
    <property type="entry name" value="EF_HAND_2"/>
    <property type="match status" value="1"/>
</dbReference>
<dbReference type="PANTHER" id="PTHR14095">
    <property type="entry name" value="PHOSPHATASE 2A REGULATORY SUBUNIT-RELATED"/>
    <property type="match status" value="1"/>
</dbReference>
<evidence type="ECO:0000256" key="3">
    <source>
        <dbReference type="SAM" id="MobiDB-lite"/>
    </source>
</evidence>
<dbReference type="eggNOG" id="KOG2562">
    <property type="taxonomic scope" value="Eukaryota"/>
</dbReference>
<dbReference type="Gene3D" id="1.10.238.10">
    <property type="entry name" value="EF-hand"/>
    <property type="match status" value="1"/>
</dbReference>
<dbReference type="OrthoDB" id="5586at2759"/>
<evidence type="ECO:0000313" key="6">
    <source>
        <dbReference type="Proteomes" id="UP000002729"/>
    </source>
</evidence>
<evidence type="ECO:0000256" key="1">
    <source>
        <dbReference type="ARBA" id="ARBA00022723"/>
    </source>
</evidence>
<protein>
    <recommendedName>
        <fullName evidence="4">EF-hand domain-containing protein</fullName>
    </recommendedName>
</protein>
<dbReference type="InterPro" id="IPR002048">
    <property type="entry name" value="EF_hand_dom"/>
</dbReference>
<sequence>KYAATVTARLYYRVNLSRTGKISRRELLRPSTPCVLQALVQLDGDPDINKELSYFSYEHFYVLYCRFWELDGDHDARLSRDDVLKYGGHRLSRAIVDRDGRPRGGGGGGGDDARAAPSPARDADALTYADFVYFMLSEEDKSTEAAMRYWFQCVDVDGDGVVDVRDAAFFYDMQARRMECLGHDVIGFEDVLCQMADLLTPASLEKTNVDGSGGKLWLTLDDVLRKTRVAGVFFDALFSLDKFVAFEQRDPFADRLKRDDPFDTDWDRFAAAEYARLATEDDAHD</sequence>
<feature type="domain" description="EF-hand" evidence="4">
    <location>
        <begin position="142"/>
        <end position="177"/>
    </location>
</feature>
<name>F0Y7K2_AURAN</name>
<feature type="region of interest" description="Disordered" evidence="3">
    <location>
        <begin position="96"/>
        <end position="118"/>
    </location>
</feature>
<keyword evidence="2" id="KW-0106">Calcium</keyword>
<keyword evidence="1" id="KW-0479">Metal-binding</keyword>
<dbReference type="Gene3D" id="1.10.238.220">
    <property type="match status" value="1"/>
</dbReference>
<dbReference type="FunFam" id="1.10.238.10:FF:000025">
    <property type="entry name" value="serine/threonine-protein phosphatase 2A regulatory subunit B'' subunit alpha"/>
    <property type="match status" value="1"/>
</dbReference>
<dbReference type="Proteomes" id="UP000002729">
    <property type="component" value="Unassembled WGS sequence"/>
</dbReference>
<dbReference type="SUPFAM" id="SSF47473">
    <property type="entry name" value="EF-hand"/>
    <property type="match status" value="1"/>
</dbReference>
<dbReference type="RefSeq" id="XP_009035978.1">
    <property type="nucleotide sequence ID" value="XM_009037730.1"/>
</dbReference>
<evidence type="ECO:0000313" key="5">
    <source>
        <dbReference type="EMBL" id="EGB09121.1"/>
    </source>
</evidence>
<dbReference type="EMBL" id="GL833126">
    <property type="protein sequence ID" value="EGB09121.1"/>
    <property type="molecule type" value="Genomic_DNA"/>
</dbReference>
<dbReference type="GO" id="GO:0005509">
    <property type="term" value="F:calcium ion binding"/>
    <property type="evidence" value="ECO:0007669"/>
    <property type="project" value="InterPro"/>
</dbReference>
<evidence type="ECO:0000259" key="4">
    <source>
        <dbReference type="PROSITE" id="PS50222"/>
    </source>
</evidence>
<dbReference type="InParanoid" id="F0Y7K2"/>
<organism evidence="6">
    <name type="scientific">Aureococcus anophagefferens</name>
    <name type="common">Harmful bloom alga</name>
    <dbReference type="NCBI Taxonomy" id="44056"/>
    <lineage>
        <taxon>Eukaryota</taxon>
        <taxon>Sar</taxon>
        <taxon>Stramenopiles</taxon>
        <taxon>Ochrophyta</taxon>
        <taxon>Pelagophyceae</taxon>
        <taxon>Pelagomonadales</taxon>
        <taxon>Pelagomonadaceae</taxon>
        <taxon>Aureococcus</taxon>
    </lineage>
</organism>
<feature type="non-terminal residue" evidence="5">
    <location>
        <position position="285"/>
    </location>
</feature>
<evidence type="ECO:0000256" key="2">
    <source>
        <dbReference type="ARBA" id="ARBA00022837"/>
    </source>
</evidence>
<dbReference type="AlphaFoldDB" id="F0Y7K2"/>
<proteinExistence type="predicted"/>
<dbReference type="KEGG" id="aaf:AURANDRAFT_3205"/>
<dbReference type="GO" id="GO:0000159">
    <property type="term" value="C:protein phosphatase type 2A complex"/>
    <property type="evidence" value="ECO:0007669"/>
    <property type="project" value="TreeGrafter"/>
</dbReference>
<dbReference type="OMA" id="LYLKFPM"/>
<gene>
    <name evidence="5" type="ORF">AURANDRAFT_3205</name>
</gene>
<dbReference type="GeneID" id="20221088"/>
<dbReference type="InterPro" id="IPR011992">
    <property type="entry name" value="EF-hand-dom_pair"/>
</dbReference>
<keyword evidence="6" id="KW-1185">Reference proteome</keyword>
<dbReference type="PANTHER" id="PTHR14095:SF0">
    <property type="entry name" value="MIP22305P"/>
    <property type="match status" value="1"/>
</dbReference>
<feature type="non-terminal residue" evidence="5">
    <location>
        <position position="1"/>
    </location>
</feature>
<reference evidence="5 6" key="1">
    <citation type="journal article" date="2011" name="Proc. Natl. Acad. Sci. U.S.A.">
        <title>Niche of harmful alga Aureococcus anophagefferens revealed through ecogenomics.</title>
        <authorList>
            <person name="Gobler C.J."/>
            <person name="Berry D.L."/>
            <person name="Dyhrman S.T."/>
            <person name="Wilhelm S.W."/>
            <person name="Salamov A."/>
            <person name="Lobanov A.V."/>
            <person name="Zhang Y."/>
            <person name="Collier J.L."/>
            <person name="Wurch L.L."/>
            <person name="Kustka A.B."/>
            <person name="Dill B.D."/>
            <person name="Shah M."/>
            <person name="VerBerkmoes N.C."/>
            <person name="Kuo A."/>
            <person name="Terry A."/>
            <person name="Pangilinan J."/>
            <person name="Lindquist E.A."/>
            <person name="Lucas S."/>
            <person name="Paulsen I.T."/>
            <person name="Hattenrath-Lehmann T.K."/>
            <person name="Talmage S.C."/>
            <person name="Walker E.A."/>
            <person name="Koch F."/>
            <person name="Burson A.M."/>
            <person name="Marcoval M.A."/>
            <person name="Tang Y.Z."/>
            <person name="Lecleir G.R."/>
            <person name="Coyne K.J."/>
            <person name="Berg G.M."/>
            <person name="Bertrand E.M."/>
            <person name="Saito M.A."/>
            <person name="Gladyshev V.N."/>
            <person name="Grigoriev I.V."/>
        </authorList>
    </citation>
    <scope>NUCLEOTIDE SEQUENCE [LARGE SCALE GENOMIC DNA]</scope>
    <source>
        <strain evidence="6">CCMP 1984</strain>
    </source>
</reference>